<dbReference type="EMBL" id="BRPK01000003">
    <property type="protein sequence ID" value="GLB36016.1"/>
    <property type="molecule type" value="Genomic_DNA"/>
</dbReference>
<gene>
    <name evidence="4" type="ORF">LshimejAT787_0303040</name>
</gene>
<evidence type="ECO:0000256" key="2">
    <source>
        <dbReference type="SAM" id="Phobius"/>
    </source>
</evidence>
<keyword evidence="2" id="KW-0472">Membrane</keyword>
<dbReference type="InterPro" id="IPR036020">
    <property type="entry name" value="WW_dom_sf"/>
</dbReference>
<protein>
    <recommendedName>
        <fullName evidence="3">WW domain-containing protein</fullName>
    </recommendedName>
</protein>
<dbReference type="Proteomes" id="UP001063166">
    <property type="component" value="Unassembled WGS sequence"/>
</dbReference>
<feature type="region of interest" description="Disordered" evidence="1">
    <location>
        <begin position="1"/>
        <end position="31"/>
    </location>
</feature>
<feature type="transmembrane region" description="Helical" evidence="2">
    <location>
        <begin position="167"/>
        <end position="187"/>
    </location>
</feature>
<organism evidence="4 5">
    <name type="scientific">Lyophyllum shimeji</name>
    <name type="common">Hon-shimeji</name>
    <name type="synonym">Tricholoma shimeji</name>
    <dbReference type="NCBI Taxonomy" id="47721"/>
    <lineage>
        <taxon>Eukaryota</taxon>
        <taxon>Fungi</taxon>
        <taxon>Dikarya</taxon>
        <taxon>Basidiomycota</taxon>
        <taxon>Agaricomycotina</taxon>
        <taxon>Agaricomycetes</taxon>
        <taxon>Agaricomycetidae</taxon>
        <taxon>Agaricales</taxon>
        <taxon>Tricholomatineae</taxon>
        <taxon>Lyophyllaceae</taxon>
        <taxon>Lyophyllum</taxon>
    </lineage>
</organism>
<reference evidence="4" key="1">
    <citation type="submission" date="2022-07" db="EMBL/GenBank/DDBJ databases">
        <title>The genome of Lyophyllum shimeji provides insight into the initial evolution of ectomycorrhizal fungal genome.</title>
        <authorList>
            <person name="Kobayashi Y."/>
            <person name="Shibata T."/>
            <person name="Hirakawa H."/>
            <person name="Shigenobu S."/>
            <person name="Nishiyama T."/>
            <person name="Yamada A."/>
            <person name="Hasebe M."/>
            <person name="Kawaguchi M."/>
        </authorList>
    </citation>
    <scope>NUCLEOTIDE SEQUENCE</scope>
    <source>
        <strain evidence="4">AT787</strain>
    </source>
</reference>
<feature type="region of interest" description="Disordered" evidence="1">
    <location>
        <begin position="57"/>
        <end position="82"/>
    </location>
</feature>
<name>A0A9P3PIF6_LYOSH</name>
<comment type="caution">
    <text evidence="4">The sequence shown here is derived from an EMBL/GenBank/DDBJ whole genome shotgun (WGS) entry which is preliminary data.</text>
</comment>
<evidence type="ECO:0000259" key="3">
    <source>
        <dbReference type="SMART" id="SM00456"/>
    </source>
</evidence>
<dbReference type="AlphaFoldDB" id="A0A9P3PIF6"/>
<dbReference type="Gene3D" id="2.20.70.10">
    <property type="match status" value="1"/>
</dbReference>
<dbReference type="SMART" id="SM00456">
    <property type="entry name" value="WW"/>
    <property type="match status" value="1"/>
</dbReference>
<keyword evidence="2" id="KW-0812">Transmembrane</keyword>
<evidence type="ECO:0000256" key="1">
    <source>
        <dbReference type="SAM" id="MobiDB-lite"/>
    </source>
</evidence>
<feature type="compositionally biased region" description="Polar residues" evidence="1">
    <location>
        <begin position="61"/>
        <end position="71"/>
    </location>
</feature>
<proteinExistence type="predicted"/>
<dbReference type="SUPFAM" id="SSF51045">
    <property type="entry name" value="WW domain"/>
    <property type="match status" value="1"/>
</dbReference>
<feature type="domain" description="WW" evidence="3">
    <location>
        <begin position="8"/>
        <end position="43"/>
    </location>
</feature>
<keyword evidence="5" id="KW-1185">Reference proteome</keyword>
<evidence type="ECO:0000313" key="5">
    <source>
        <dbReference type="Proteomes" id="UP001063166"/>
    </source>
</evidence>
<keyword evidence="2" id="KW-1133">Transmembrane helix</keyword>
<accession>A0A9P3PIF6</accession>
<sequence>MTDTSERPLPDGWIRQIDQQSGHPFYVDTKADPPRSVWVHPYEDEQYLNEHPEAREKIARTSESSSQTRTFSPIPENNVPRTRKRGFLGKIKDKLIGTKEERELAKRRAELLEEQRRQQWLAQAARAPQLGGPQYGYGQPQYGYGQQQYGYGQPQTMGMGGMGRRRGFGMGGMALPLVGGLAGGLLLGDLLDGDNDYDRGYGDGGGSDGGGDFGDDAFGGGF</sequence>
<feature type="region of interest" description="Disordered" evidence="1">
    <location>
        <begin position="202"/>
        <end position="222"/>
    </location>
</feature>
<dbReference type="InterPro" id="IPR001202">
    <property type="entry name" value="WW_dom"/>
</dbReference>
<dbReference type="OrthoDB" id="2367685at2759"/>
<evidence type="ECO:0000313" key="4">
    <source>
        <dbReference type="EMBL" id="GLB36016.1"/>
    </source>
</evidence>